<gene>
    <name evidence="4" type="ORF">NHN17_06120</name>
</gene>
<dbReference type="InterPro" id="IPR006143">
    <property type="entry name" value="RND_pump_MFP"/>
</dbReference>
<dbReference type="SUPFAM" id="SSF111369">
    <property type="entry name" value="HlyD-like secretion proteins"/>
    <property type="match status" value="1"/>
</dbReference>
<keyword evidence="5" id="KW-1185">Reference proteome</keyword>
<dbReference type="EMBL" id="JANEYT010000009">
    <property type="protein sequence ID" value="MCQ1057635.1"/>
    <property type="molecule type" value="Genomic_DNA"/>
</dbReference>
<evidence type="ECO:0000313" key="4">
    <source>
        <dbReference type="EMBL" id="MCQ1057635.1"/>
    </source>
</evidence>
<reference evidence="4 5" key="1">
    <citation type="submission" date="2022-07" db="EMBL/GenBank/DDBJ databases">
        <title>Photobacterium pectinilyticum sp. nov., a marine bacterium isolated from surface seawater of Qingdao offshore.</title>
        <authorList>
            <person name="Wang X."/>
        </authorList>
    </citation>
    <scope>NUCLEOTIDE SEQUENCE [LARGE SCALE GENOMIC DNA]</scope>
    <source>
        <strain evidence="4 5">ZSDE20</strain>
    </source>
</reference>
<keyword evidence="2" id="KW-0732">Signal</keyword>
<protein>
    <submittedName>
        <fullName evidence="4">Efflux RND transporter periplasmic adaptor subunit</fullName>
    </submittedName>
</protein>
<sequence>MKGTSITSTPFVRVATLVLLGSILAGCNQANSEITQEVVKPVKLLEIPVPANQASNAFPGKLEATQRAQLSFVVPGEIEKLSVRVGQRVERGQVLAVLDDQDYRLAFDAKMAEFELAQSQFQRAKQLYGKKLISTDQFDQRETAYKAAAANLEQAKTDVEHTLIKAPFNGVVSLKFVNQNQFVGANQPVMNIQNVDEMDVSFSLPVPFVKQSSLSSIRSTAVWVEMDNQPAQQIQAQFKELSTKPDADTNSYTAKVTLSRPEAMNLLSGMTGQVHFAKPELATALRLPEGAWVEKLNGQGTLWQFDPATGVVDALEVVLNDKGEVTSGLTPGAMVVIAGAKDLLPGQQVRAWEREGGI</sequence>
<comment type="caution">
    <text evidence="4">The sequence shown here is derived from an EMBL/GenBank/DDBJ whole genome shotgun (WGS) entry which is preliminary data.</text>
</comment>
<dbReference type="NCBIfam" id="TIGR01730">
    <property type="entry name" value="RND_mfp"/>
    <property type="match status" value="1"/>
</dbReference>
<dbReference type="Proteomes" id="UP001524460">
    <property type="component" value="Unassembled WGS sequence"/>
</dbReference>
<dbReference type="Gene3D" id="2.40.50.100">
    <property type="match status" value="1"/>
</dbReference>
<evidence type="ECO:0000256" key="1">
    <source>
        <dbReference type="ARBA" id="ARBA00009477"/>
    </source>
</evidence>
<comment type="similarity">
    <text evidence="1">Belongs to the membrane fusion protein (MFP) (TC 8.A.1) family.</text>
</comment>
<dbReference type="Pfam" id="PF25973">
    <property type="entry name" value="BSH_CzcB"/>
    <property type="match status" value="1"/>
</dbReference>
<evidence type="ECO:0000313" key="5">
    <source>
        <dbReference type="Proteomes" id="UP001524460"/>
    </source>
</evidence>
<feature type="domain" description="CzcB-like barrel-sandwich hybrid" evidence="3">
    <location>
        <begin position="72"/>
        <end position="192"/>
    </location>
</feature>
<evidence type="ECO:0000256" key="2">
    <source>
        <dbReference type="SAM" id="SignalP"/>
    </source>
</evidence>
<feature type="signal peptide" evidence="2">
    <location>
        <begin position="1"/>
        <end position="30"/>
    </location>
</feature>
<organism evidence="4 5">
    <name type="scientific">Photobacterium pectinilyticum</name>
    <dbReference type="NCBI Taxonomy" id="2906793"/>
    <lineage>
        <taxon>Bacteria</taxon>
        <taxon>Pseudomonadati</taxon>
        <taxon>Pseudomonadota</taxon>
        <taxon>Gammaproteobacteria</taxon>
        <taxon>Vibrionales</taxon>
        <taxon>Vibrionaceae</taxon>
        <taxon>Photobacterium</taxon>
    </lineage>
</organism>
<dbReference type="PROSITE" id="PS51257">
    <property type="entry name" value="PROKAR_LIPOPROTEIN"/>
    <property type="match status" value="1"/>
</dbReference>
<dbReference type="RefSeq" id="WP_255041251.1">
    <property type="nucleotide sequence ID" value="NZ_JANEYT010000009.1"/>
</dbReference>
<name>A0ABT1MYT0_9GAMM</name>
<accession>A0ABT1MYT0</accession>
<dbReference type="InterPro" id="IPR058647">
    <property type="entry name" value="BSH_CzcB-like"/>
</dbReference>
<dbReference type="Gene3D" id="2.40.30.170">
    <property type="match status" value="1"/>
</dbReference>
<dbReference type="PANTHER" id="PTHR30469:SF20">
    <property type="entry name" value="EFFLUX RND TRANSPORTER PERIPLASMIC ADAPTOR SUBUNIT"/>
    <property type="match status" value="1"/>
</dbReference>
<dbReference type="Gene3D" id="2.40.420.20">
    <property type="match status" value="1"/>
</dbReference>
<evidence type="ECO:0000259" key="3">
    <source>
        <dbReference type="Pfam" id="PF25973"/>
    </source>
</evidence>
<proteinExistence type="inferred from homology"/>
<feature type="chain" id="PRO_5045995717" evidence="2">
    <location>
        <begin position="31"/>
        <end position="358"/>
    </location>
</feature>
<dbReference type="PANTHER" id="PTHR30469">
    <property type="entry name" value="MULTIDRUG RESISTANCE PROTEIN MDTA"/>
    <property type="match status" value="1"/>
</dbReference>
<dbReference type="Gene3D" id="1.10.287.470">
    <property type="entry name" value="Helix hairpin bin"/>
    <property type="match status" value="1"/>
</dbReference>